<keyword evidence="6 7" id="KW-0503">Monooxygenase</keyword>
<dbReference type="AlphaFoldDB" id="A0A6N8EHB4"/>
<keyword evidence="4 7" id="KW-0560">Oxidoreductase</keyword>
<keyword evidence="2 7" id="KW-0349">Heme</keyword>
<organism evidence="9 10">
    <name type="scientific">Allochromatium palmeri</name>
    <dbReference type="NCBI Taxonomy" id="231048"/>
    <lineage>
        <taxon>Bacteria</taxon>
        <taxon>Pseudomonadati</taxon>
        <taxon>Pseudomonadota</taxon>
        <taxon>Gammaproteobacteria</taxon>
        <taxon>Chromatiales</taxon>
        <taxon>Chromatiaceae</taxon>
        <taxon>Allochromatium</taxon>
    </lineage>
</organism>
<evidence type="ECO:0000256" key="2">
    <source>
        <dbReference type="ARBA" id="ARBA00022617"/>
    </source>
</evidence>
<reference evidence="9 10" key="1">
    <citation type="submission" date="2019-11" db="EMBL/GenBank/DDBJ databases">
        <title>Whole-genome sequence of the anaerobic purple sulfur bacterium Allochromatium palmeri DSM 15591.</title>
        <authorList>
            <person name="Kyndt J.A."/>
            <person name="Meyer T.E."/>
        </authorList>
    </citation>
    <scope>NUCLEOTIDE SEQUENCE [LARGE SCALE GENOMIC DNA]</scope>
    <source>
        <strain evidence="9 10">DSM 15591</strain>
    </source>
</reference>
<feature type="compositionally biased region" description="Basic residues" evidence="8">
    <location>
        <begin position="23"/>
        <end position="34"/>
    </location>
</feature>
<feature type="region of interest" description="Disordered" evidence="8">
    <location>
        <begin position="1"/>
        <end position="91"/>
    </location>
</feature>
<dbReference type="InterPro" id="IPR002397">
    <property type="entry name" value="Cyt_P450_B"/>
</dbReference>
<dbReference type="PANTHER" id="PTHR46696">
    <property type="entry name" value="P450, PUTATIVE (EUROFUNG)-RELATED"/>
    <property type="match status" value="1"/>
</dbReference>
<evidence type="ECO:0000256" key="6">
    <source>
        <dbReference type="ARBA" id="ARBA00023033"/>
    </source>
</evidence>
<dbReference type="GO" id="GO:0020037">
    <property type="term" value="F:heme binding"/>
    <property type="evidence" value="ECO:0007669"/>
    <property type="project" value="InterPro"/>
</dbReference>
<dbReference type="FunFam" id="1.10.630.10:FF:000018">
    <property type="entry name" value="Cytochrome P450 monooxygenase"/>
    <property type="match status" value="1"/>
</dbReference>
<dbReference type="GO" id="GO:0005506">
    <property type="term" value="F:iron ion binding"/>
    <property type="evidence" value="ECO:0007669"/>
    <property type="project" value="InterPro"/>
</dbReference>
<dbReference type="PROSITE" id="PS00086">
    <property type="entry name" value="CYTOCHROME_P450"/>
    <property type="match status" value="1"/>
</dbReference>
<dbReference type="Pfam" id="PF00067">
    <property type="entry name" value="p450"/>
    <property type="match status" value="1"/>
</dbReference>
<proteinExistence type="inferred from homology"/>
<evidence type="ECO:0000256" key="5">
    <source>
        <dbReference type="ARBA" id="ARBA00023004"/>
    </source>
</evidence>
<dbReference type="EMBL" id="WNKT01000064">
    <property type="protein sequence ID" value="MTW23011.1"/>
    <property type="molecule type" value="Genomic_DNA"/>
</dbReference>
<dbReference type="Gene3D" id="1.10.630.10">
    <property type="entry name" value="Cytochrome P450"/>
    <property type="match status" value="1"/>
</dbReference>
<evidence type="ECO:0000256" key="3">
    <source>
        <dbReference type="ARBA" id="ARBA00022723"/>
    </source>
</evidence>
<dbReference type="GO" id="GO:0036199">
    <property type="term" value="F:cholest-4-en-3-one 26-monooxygenase activity"/>
    <property type="evidence" value="ECO:0007669"/>
    <property type="project" value="TreeGrafter"/>
</dbReference>
<dbReference type="PRINTS" id="PR00359">
    <property type="entry name" value="BP450"/>
</dbReference>
<evidence type="ECO:0000256" key="8">
    <source>
        <dbReference type="SAM" id="MobiDB-lite"/>
    </source>
</evidence>
<comment type="similarity">
    <text evidence="1 7">Belongs to the cytochrome P450 family.</text>
</comment>
<evidence type="ECO:0000313" key="9">
    <source>
        <dbReference type="EMBL" id="MTW23011.1"/>
    </source>
</evidence>
<dbReference type="GO" id="GO:0006707">
    <property type="term" value="P:cholesterol catabolic process"/>
    <property type="evidence" value="ECO:0007669"/>
    <property type="project" value="TreeGrafter"/>
</dbReference>
<evidence type="ECO:0000256" key="7">
    <source>
        <dbReference type="RuleBase" id="RU000461"/>
    </source>
</evidence>
<keyword evidence="10" id="KW-1185">Reference proteome</keyword>
<evidence type="ECO:0000256" key="4">
    <source>
        <dbReference type="ARBA" id="ARBA00023002"/>
    </source>
</evidence>
<name>A0A6N8EHB4_9GAMM</name>
<gene>
    <name evidence="9" type="ORF">GJ668_18340</name>
</gene>
<dbReference type="Proteomes" id="UP000434044">
    <property type="component" value="Unassembled WGS sequence"/>
</dbReference>
<sequence length="524" mass="58146">MDRNRGRPAVGQGRDDRAIPVRDRRRRLSSHHLLHPGVPLPADDYLRPRLGRTRQQGARGLDGGKQNTKPERGAQPRRHPRADAGTPHAPARRAPLLRCRFHCDRRCRRSLRGQSQGVSVVTAAHHLSCAELEAAGLFDDPYPLYARLRQQPGLTWVPQAAEQPGGGFWLVARHADAMQVFKAPRGLSKDLGAIRSSRAPRPFHLNVLFRDGADHARLRRRIKDFFAPATIAHQRPLMHEVATTLLKRLAGQETFDLIGDFAEPLPLLVMARVFGVPEADLPAIRAWSVQLADGFDSLLHAPGLAAAHQGAMGDFARYVDDLILAKQARPDASLLGDLVHSDRALLDADELRGMMAFLIFAGHETTVGLLGSLLWLLLSHPEQWRLVRERPALIPTAVDEALRFESPEQRGTFRVTTEPLEIGEQRVQPRQRIAVLIGSANRDEAVFADAGRFDICRSPNPHLAFGTGKHNCLGRTLARLEAEVGLAALIQAMPDLALAEAAPHWYKNSFFRRLARLPVRGQAR</sequence>
<dbReference type="SUPFAM" id="SSF48264">
    <property type="entry name" value="Cytochrome P450"/>
    <property type="match status" value="1"/>
</dbReference>
<accession>A0A6N8EHB4</accession>
<evidence type="ECO:0000256" key="1">
    <source>
        <dbReference type="ARBA" id="ARBA00010617"/>
    </source>
</evidence>
<evidence type="ECO:0000313" key="10">
    <source>
        <dbReference type="Proteomes" id="UP000434044"/>
    </source>
</evidence>
<keyword evidence="3 7" id="KW-0479">Metal-binding</keyword>
<protein>
    <submittedName>
        <fullName evidence="9">Cytochrome P450</fullName>
    </submittedName>
</protein>
<dbReference type="PANTHER" id="PTHR46696:SF4">
    <property type="entry name" value="BIOTIN BIOSYNTHESIS CYTOCHROME P450"/>
    <property type="match status" value="1"/>
</dbReference>
<feature type="compositionally biased region" description="Basic and acidic residues" evidence="8">
    <location>
        <begin position="13"/>
        <end position="22"/>
    </location>
</feature>
<comment type="caution">
    <text evidence="9">The sequence shown here is derived from an EMBL/GenBank/DDBJ whole genome shotgun (WGS) entry which is preliminary data.</text>
</comment>
<dbReference type="InterPro" id="IPR001128">
    <property type="entry name" value="Cyt_P450"/>
</dbReference>
<dbReference type="OrthoDB" id="9764248at2"/>
<dbReference type="InterPro" id="IPR017972">
    <property type="entry name" value="Cyt_P450_CS"/>
</dbReference>
<dbReference type="GO" id="GO:0008395">
    <property type="term" value="F:steroid hydroxylase activity"/>
    <property type="evidence" value="ECO:0007669"/>
    <property type="project" value="TreeGrafter"/>
</dbReference>
<keyword evidence="5 7" id="KW-0408">Iron</keyword>
<dbReference type="InterPro" id="IPR036396">
    <property type="entry name" value="Cyt_P450_sf"/>
</dbReference>
<dbReference type="PRINTS" id="PR00385">
    <property type="entry name" value="P450"/>
</dbReference>